<organism evidence="1 2">
    <name type="scientific">Melipona bicolor</name>
    <dbReference type="NCBI Taxonomy" id="60889"/>
    <lineage>
        <taxon>Eukaryota</taxon>
        <taxon>Metazoa</taxon>
        <taxon>Ecdysozoa</taxon>
        <taxon>Arthropoda</taxon>
        <taxon>Hexapoda</taxon>
        <taxon>Insecta</taxon>
        <taxon>Pterygota</taxon>
        <taxon>Neoptera</taxon>
        <taxon>Endopterygota</taxon>
        <taxon>Hymenoptera</taxon>
        <taxon>Apocrita</taxon>
        <taxon>Aculeata</taxon>
        <taxon>Apoidea</taxon>
        <taxon>Anthophila</taxon>
        <taxon>Apidae</taxon>
        <taxon>Melipona</taxon>
    </lineage>
</organism>
<name>A0AA40G3B0_9HYME</name>
<accession>A0AA40G3B0</accession>
<proteinExistence type="predicted"/>
<dbReference type="AlphaFoldDB" id="A0AA40G3B0"/>
<evidence type="ECO:0000313" key="2">
    <source>
        <dbReference type="Proteomes" id="UP001177670"/>
    </source>
</evidence>
<dbReference type="Proteomes" id="UP001177670">
    <property type="component" value="Unassembled WGS sequence"/>
</dbReference>
<evidence type="ECO:0000313" key="1">
    <source>
        <dbReference type="EMBL" id="KAK1129725.1"/>
    </source>
</evidence>
<dbReference type="EMBL" id="JAHYIQ010000008">
    <property type="protein sequence ID" value="KAK1129725.1"/>
    <property type="molecule type" value="Genomic_DNA"/>
</dbReference>
<reference evidence="1" key="1">
    <citation type="submission" date="2021-10" db="EMBL/GenBank/DDBJ databases">
        <title>Melipona bicolor Genome sequencing and assembly.</title>
        <authorList>
            <person name="Araujo N.S."/>
            <person name="Arias M.C."/>
        </authorList>
    </citation>
    <scope>NUCLEOTIDE SEQUENCE</scope>
    <source>
        <strain evidence="1">USP_2M_L1-L4_2017</strain>
        <tissue evidence="1">Whole body</tissue>
    </source>
</reference>
<sequence>MKSICYKLRNCSNCYSGEIAERVPVNIAGADDQGGGDGAQRGATLHRCRLTAPDHFLGTRHAAHRHDQSTVHGSGYRKPPFLHVSRLPATLSFSSISHAALRAFKSSLYSVSSVSHAVNRGITQRSSLLLKDVEAFA</sequence>
<gene>
    <name evidence="1" type="ORF">K0M31_019440</name>
</gene>
<comment type="caution">
    <text evidence="1">The sequence shown here is derived from an EMBL/GenBank/DDBJ whole genome shotgun (WGS) entry which is preliminary data.</text>
</comment>
<keyword evidence="2" id="KW-1185">Reference proteome</keyword>
<protein>
    <submittedName>
        <fullName evidence="1">Uncharacterized protein</fullName>
    </submittedName>
</protein>